<feature type="repeat" description="RCC1" evidence="2">
    <location>
        <begin position="107"/>
        <end position="157"/>
    </location>
</feature>
<evidence type="ECO:0000259" key="3">
    <source>
        <dbReference type="Pfam" id="PF25390"/>
    </source>
</evidence>
<keyword evidence="1" id="KW-0677">Repeat</keyword>
<dbReference type="PROSITE" id="PS50012">
    <property type="entry name" value="RCC1_3"/>
    <property type="match status" value="7"/>
</dbReference>
<protein>
    <submittedName>
        <fullName evidence="5">X-linked retinitis pigmentosa GTPase regulator-like</fullName>
    </submittedName>
</protein>
<dbReference type="InterPro" id="IPR009091">
    <property type="entry name" value="RCC1/BLIP-II"/>
</dbReference>
<proteinExistence type="predicted"/>
<gene>
    <name evidence="5" type="primary">LOC100378895</name>
</gene>
<reference evidence="5" key="1">
    <citation type="submission" date="2025-08" db="UniProtKB">
        <authorList>
            <consortium name="RefSeq"/>
        </authorList>
    </citation>
    <scope>IDENTIFICATION</scope>
    <source>
        <tissue evidence="5">Testes</tissue>
    </source>
</reference>
<feature type="repeat" description="RCC1" evidence="2">
    <location>
        <begin position="158"/>
        <end position="207"/>
    </location>
</feature>
<dbReference type="PANTHER" id="PTHR22872:SF9">
    <property type="entry name" value="X-LINKED RETINITIS PIGMENTOSA GTPASE REGULATOR"/>
    <property type="match status" value="1"/>
</dbReference>
<dbReference type="Pfam" id="PF25390">
    <property type="entry name" value="WD40_RLD"/>
    <property type="match status" value="1"/>
</dbReference>
<dbReference type="Pfam" id="PF00415">
    <property type="entry name" value="RCC1"/>
    <property type="match status" value="3"/>
</dbReference>
<evidence type="ECO:0000313" key="4">
    <source>
        <dbReference type="Proteomes" id="UP000694865"/>
    </source>
</evidence>
<keyword evidence="4" id="KW-1185">Reference proteome</keyword>
<dbReference type="InterPro" id="IPR051625">
    <property type="entry name" value="Signaling_Regulatory_Domain"/>
</dbReference>
<sequence length="353" mass="37949">MATDDDADIPETGAIFTFGKSRFADNLPSKFWIRNDKAMHISCGDEHSAIITESGRLYTFGSNDWGQLGLGHMKPTTKPGCVKSLKQEGVNLVACGRSHTIVCTKAGRLYSFGAGSDGQLGTGDAQCATSPQLINLPEQKYKLLSAGTDHSAALTTDGTLYMWGSGSEGQLGLGNTDSVETPKELKFHSSVSWVSCGYYHTAIVTDDGKLYTFGEKEFGKLGLTEDQLEDTTTPKHVESITEKIKLVACGGAHTAVISDVGNLYTFGDGMHGQLGNGPSLLQLSLPQKVARLSEHKCKYVSCGDNHTAVITEKGAMYTFGDGRHGKLGISEEDFCNIFKPCKVSRFTSFDVQS</sequence>
<name>A0ABM0GIF2_SACKO</name>
<feature type="repeat" description="RCC1" evidence="2">
    <location>
        <begin position="13"/>
        <end position="54"/>
    </location>
</feature>
<evidence type="ECO:0000313" key="5">
    <source>
        <dbReference type="RefSeq" id="XP_002730519.1"/>
    </source>
</evidence>
<dbReference type="PANTHER" id="PTHR22872">
    <property type="entry name" value="BTK-BINDING PROTEIN-RELATED"/>
    <property type="match status" value="1"/>
</dbReference>
<feature type="domain" description="RCC1-like" evidence="3">
    <location>
        <begin position="27"/>
        <end position="203"/>
    </location>
</feature>
<dbReference type="InterPro" id="IPR058923">
    <property type="entry name" value="RCC1-like_dom"/>
</dbReference>
<evidence type="ECO:0000256" key="2">
    <source>
        <dbReference type="PROSITE-ProRule" id="PRU00235"/>
    </source>
</evidence>
<feature type="non-terminal residue" evidence="5">
    <location>
        <position position="353"/>
    </location>
</feature>
<feature type="repeat" description="RCC1" evidence="2">
    <location>
        <begin position="208"/>
        <end position="260"/>
    </location>
</feature>
<dbReference type="GeneID" id="100378895"/>
<dbReference type="PRINTS" id="PR00633">
    <property type="entry name" value="RCCNDNSATION"/>
</dbReference>
<dbReference type="Proteomes" id="UP000694865">
    <property type="component" value="Unplaced"/>
</dbReference>
<feature type="repeat" description="RCC1" evidence="2">
    <location>
        <begin position="261"/>
        <end position="313"/>
    </location>
</feature>
<accession>A0ABM0GIF2</accession>
<dbReference type="SUPFAM" id="SSF50985">
    <property type="entry name" value="RCC1/BLIP-II"/>
    <property type="match status" value="1"/>
</dbReference>
<evidence type="ECO:0000256" key="1">
    <source>
        <dbReference type="ARBA" id="ARBA00022737"/>
    </source>
</evidence>
<dbReference type="InterPro" id="IPR000408">
    <property type="entry name" value="Reg_chr_condens"/>
</dbReference>
<feature type="repeat" description="RCC1" evidence="2">
    <location>
        <begin position="314"/>
        <end position="353"/>
    </location>
</feature>
<organism evidence="4 5">
    <name type="scientific">Saccoglossus kowalevskii</name>
    <name type="common">Acorn worm</name>
    <dbReference type="NCBI Taxonomy" id="10224"/>
    <lineage>
        <taxon>Eukaryota</taxon>
        <taxon>Metazoa</taxon>
        <taxon>Hemichordata</taxon>
        <taxon>Enteropneusta</taxon>
        <taxon>Harrimaniidae</taxon>
        <taxon>Saccoglossus</taxon>
    </lineage>
</organism>
<feature type="repeat" description="RCC1" evidence="2">
    <location>
        <begin position="55"/>
        <end position="106"/>
    </location>
</feature>
<dbReference type="Gene3D" id="2.130.10.30">
    <property type="entry name" value="Regulator of chromosome condensation 1/beta-lactamase-inhibitor protein II"/>
    <property type="match status" value="1"/>
</dbReference>
<dbReference type="PROSITE" id="PS00626">
    <property type="entry name" value="RCC1_2"/>
    <property type="match status" value="2"/>
</dbReference>
<dbReference type="RefSeq" id="XP_002730519.1">
    <property type="nucleotide sequence ID" value="XM_002730473.1"/>
</dbReference>